<accession>A0ABP0AW45</accession>
<dbReference type="Pfam" id="PF07690">
    <property type="entry name" value="MFS_1"/>
    <property type="match status" value="1"/>
</dbReference>
<evidence type="ECO:0000313" key="7">
    <source>
        <dbReference type="EMBL" id="CAK7211495.1"/>
    </source>
</evidence>
<feature type="transmembrane region" description="Helical" evidence="6">
    <location>
        <begin position="590"/>
        <end position="610"/>
    </location>
</feature>
<sequence>MHDQAAHRARIVSSVAATVISLACGTNYVYSAWAPQFADKLKLSATQSNLIGLAGNLGMYSMGVPIGMFIDTRGPRPAVIAGSLLLALGYFPLRQAFEKGSGSVAFLCLASYLTGLGGCMAFAAAVKTSALNWPHHRGTATAFPLAAFGLSAFFFSLFGSLIVPGDTSAFLLLLAIGTFVLTFVSFFFLHVLPHTSQHQHYHAVSDGDGAGLSDSQQLRRTVSEEAKLAKRGGRGRYYQPPTEEPGRFPDGYDNNDERATYEDDEDPVDHEGAGAGAEGSGDGRGAARATRAGPSAREEMEENWAAPQKPPAVAAAATSPSFASHYASIGSSSASASAPGTASPSAFAAPNVAKDADQDLMDETSSLMSKSSSLPGEILVQNSVDMDQSHRVDIRGWKLLRNVEFWQFFAIMGILAGIGLMTINNIGHDANALWKNYDPSVDESFLVGRQQMHVSILSIGSFAGRLSSGVGSDFLVKRLHASRVWCLVIAAIIFVGAQVCAINIVNPHYLGLVSSLSGLGYGFLFGVFPSIVAETFGIHGLSQNWGFMTLSPVVSGNVFNIFYGTVFDHHSIVEPSGERSCDEGLACYRAAYFVTLAACGLGLAVTLFVIRHQRLQREKEAGKRSLED</sequence>
<feature type="region of interest" description="Disordered" evidence="5">
    <location>
        <begin position="207"/>
        <end position="316"/>
    </location>
</feature>
<keyword evidence="2 6" id="KW-0812">Transmembrane</keyword>
<evidence type="ECO:0000256" key="4">
    <source>
        <dbReference type="ARBA" id="ARBA00023136"/>
    </source>
</evidence>
<name>A0ABP0AW45_9PEZI</name>
<feature type="compositionally biased region" description="Low complexity" evidence="5">
    <location>
        <begin position="305"/>
        <end position="316"/>
    </location>
</feature>
<evidence type="ECO:0000256" key="2">
    <source>
        <dbReference type="ARBA" id="ARBA00022692"/>
    </source>
</evidence>
<dbReference type="EMBL" id="CAWUHC010000006">
    <property type="protein sequence ID" value="CAK7211495.1"/>
    <property type="molecule type" value="Genomic_DNA"/>
</dbReference>
<keyword evidence="8" id="KW-1185">Reference proteome</keyword>
<feature type="transmembrane region" description="Helical" evidence="6">
    <location>
        <begin position="138"/>
        <end position="163"/>
    </location>
</feature>
<feature type="compositionally biased region" description="Gly residues" evidence="5">
    <location>
        <begin position="273"/>
        <end position="284"/>
    </location>
</feature>
<comment type="subcellular location">
    <subcellularLocation>
        <location evidence="1">Membrane</location>
        <topology evidence="1">Multi-pass membrane protein</topology>
    </subcellularLocation>
</comment>
<dbReference type="SUPFAM" id="SSF103473">
    <property type="entry name" value="MFS general substrate transporter"/>
    <property type="match status" value="1"/>
</dbReference>
<gene>
    <name evidence="7" type="ORF">SBRCBS47491_001145</name>
</gene>
<protein>
    <recommendedName>
        <fullName evidence="9">Major facilitator superfamily transporter</fullName>
    </recommendedName>
</protein>
<evidence type="ECO:0000256" key="6">
    <source>
        <dbReference type="SAM" id="Phobius"/>
    </source>
</evidence>
<dbReference type="InterPro" id="IPR036259">
    <property type="entry name" value="MFS_trans_sf"/>
</dbReference>
<dbReference type="InterPro" id="IPR011701">
    <property type="entry name" value="MFS"/>
</dbReference>
<dbReference type="Proteomes" id="UP001642406">
    <property type="component" value="Unassembled WGS sequence"/>
</dbReference>
<comment type="caution">
    <text evidence="7">The sequence shown here is derived from an EMBL/GenBank/DDBJ whole genome shotgun (WGS) entry which is preliminary data.</text>
</comment>
<feature type="transmembrane region" description="Helical" evidence="6">
    <location>
        <begin position="405"/>
        <end position="426"/>
    </location>
</feature>
<reference evidence="7 8" key="1">
    <citation type="submission" date="2024-01" db="EMBL/GenBank/DDBJ databases">
        <authorList>
            <person name="Allen C."/>
            <person name="Tagirdzhanova G."/>
        </authorList>
    </citation>
    <scope>NUCLEOTIDE SEQUENCE [LARGE SCALE GENOMIC DNA]</scope>
</reference>
<dbReference type="PANTHER" id="PTHR21576">
    <property type="entry name" value="UNCHARACTERIZED NODULIN-LIKE PROTEIN"/>
    <property type="match status" value="1"/>
</dbReference>
<evidence type="ECO:0000256" key="1">
    <source>
        <dbReference type="ARBA" id="ARBA00004141"/>
    </source>
</evidence>
<evidence type="ECO:0000256" key="3">
    <source>
        <dbReference type="ARBA" id="ARBA00022989"/>
    </source>
</evidence>
<evidence type="ECO:0000313" key="8">
    <source>
        <dbReference type="Proteomes" id="UP001642406"/>
    </source>
</evidence>
<dbReference type="Gene3D" id="1.20.1250.20">
    <property type="entry name" value="MFS general substrate transporter like domains"/>
    <property type="match status" value="2"/>
</dbReference>
<feature type="transmembrane region" description="Helical" evidence="6">
    <location>
        <begin position="12"/>
        <end position="30"/>
    </location>
</feature>
<feature type="transmembrane region" description="Helical" evidence="6">
    <location>
        <begin position="484"/>
        <end position="505"/>
    </location>
</feature>
<evidence type="ECO:0000256" key="5">
    <source>
        <dbReference type="SAM" id="MobiDB-lite"/>
    </source>
</evidence>
<dbReference type="PANTHER" id="PTHR21576:SF158">
    <property type="entry name" value="RIBOSOMAL RNA-PROCESSING PROTEIN 12-LIKE CONSERVED DOMAIN-CONTAINING PROTEIN"/>
    <property type="match status" value="1"/>
</dbReference>
<keyword evidence="4 6" id="KW-0472">Membrane</keyword>
<feature type="transmembrane region" description="Helical" evidence="6">
    <location>
        <begin position="511"/>
        <end position="533"/>
    </location>
</feature>
<feature type="transmembrane region" description="Helical" evidence="6">
    <location>
        <begin position="103"/>
        <end position="126"/>
    </location>
</feature>
<feature type="compositionally biased region" description="Low complexity" evidence="5">
    <location>
        <begin position="286"/>
        <end position="295"/>
    </location>
</feature>
<feature type="transmembrane region" description="Helical" evidence="6">
    <location>
        <begin position="169"/>
        <end position="192"/>
    </location>
</feature>
<proteinExistence type="predicted"/>
<feature type="transmembrane region" description="Helical" evidence="6">
    <location>
        <begin position="77"/>
        <end position="97"/>
    </location>
</feature>
<feature type="transmembrane region" description="Helical" evidence="6">
    <location>
        <begin position="545"/>
        <end position="566"/>
    </location>
</feature>
<organism evidence="7 8">
    <name type="scientific">Sporothrix bragantina</name>
    <dbReference type="NCBI Taxonomy" id="671064"/>
    <lineage>
        <taxon>Eukaryota</taxon>
        <taxon>Fungi</taxon>
        <taxon>Dikarya</taxon>
        <taxon>Ascomycota</taxon>
        <taxon>Pezizomycotina</taxon>
        <taxon>Sordariomycetes</taxon>
        <taxon>Sordariomycetidae</taxon>
        <taxon>Ophiostomatales</taxon>
        <taxon>Ophiostomataceae</taxon>
        <taxon>Sporothrix</taxon>
    </lineage>
</organism>
<keyword evidence="3 6" id="KW-1133">Transmembrane helix</keyword>
<evidence type="ECO:0008006" key="9">
    <source>
        <dbReference type="Google" id="ProtNLM"/>
    </source>
</evidence>